<keyword evidence="10" id="KW-1185">Reference proteome</keyword>
<dbReference type="Gene3D" id="2.170.270.10">
    <property type="entry name" value="SET domain"/>
    <property type="match status" value="1"/>
</dbReference>
<evidence type="ECO:0000256" key="6">
    <source>
        <dbReference type="ARBA" id="ARBA00022691"/>
    </source>
</evidence>
<dbReference type="SMART" id="SM00317">
    <property type="entry name" value="SET"/>
    <property type="match status" value="1"/>
</dbReference>
<dbReference type="InterPro" id="IPR046341">
    <property type="entry name" value="SET_dom_sf"/>
</dbReference>
<dbReference type="AlphaFoldDB" id="A0A0N5A473"/>
<reference evidence="11" key="1">
    <citation type="submission" date="2017-02" db="UniProtKB">
        <authorList>
            <consortium name="WormBaseParasite"/>
        </authorList>
    </citation>
    <scope>IDENTIFICATION</scope>
</reference>
<dbReference type="InterPro" id="IPR001214">
    <property type="entry name" value="SET_dom"/>
</dbReference>
<proteinExistence type="predicted"/>
<evidence type="ECO:0000313" key="11">
    <source>
        <dbReference type="WBParaSite" id="PTRK_0001642300.1"/>
    </source>
</evidence>
<dbReference type="GO" id="GO:0005694">
    <property type="term" value="C:chromosome"/>
    <property type="evidence" value="ECO:0007669"/>
    <property type="project" value="UniProtKB-SubCell"/>
</dbReference>
<protein>
    <submittedName>
        <fullName evidence="11">SET domain-containing protein</fullName>
    </submittedName>
</protein>
<dbReference type="InterPro" id="IPR050777">
    <property type="entry name" value="SET2_Histone-Lys_MeTrsfase"/>
</dbReference>
<dbReference type="PANTHER" id="PTHR22884">
    <property type="entry name" value="SET DOMAIN PROTEINS"/>
    <property type="match status" value="1"/>
</dbReference>
<dbReference type="GO" id="GO:0005634">
    <property type="term" value="C:nucleus"/>
    <property type="evidence" value="ECO:0007669"/>
    <property type="project" value="UniProtKB-SubCell"/>
</dbReference>
<feature type="compositionally biased region" description="Acidic residues" evidence="8">
    <location>
        <begin position="1"/>
        <end position="25"/>
    </location>
</feature>
<evidence type="ECO:0000256" key="8">
    <source>
        <dbReference type="SAM" id="MobiDB-lite"/>
    </source>
</evidence>
<dbReference type="PROSITE" id="PS50280">
    <property type="entry name" value="SET"/>
    <property type="match status" value="1"/>
</dbReference>
<evidence type="ECO:0000259" key="9">
    <source>
        <dbReference type="PROSITE" id="PS50280"/>
    </source>
</evidence>
<keyword evidence="7" id="KW-0539">Nucleus</keyword>
<dbReference type="STRING" id="131310.A0A0N5A473"/>
<evidence type="ECO:0000256" key="3">
    <source>
        <dbReference type="ARBA" id="ARBA00022454"/>
    </source>
</evidence>
<evidence type="ECO:0000256" key="1">
    <source>
        <dbReference type="ARBA" id="ARBA00004123"/>
    </source>
</evidence>
<evidence type="ECO:0000256" key="4">
    <source>
        <dbReference type="ARBA" id="ARBA00022603"/>
    </source>
</evidence>
<evidence type="ECO:0000256" key="7">
    <source>
        <dbReference type="ARBA" id="ARBA00023242"/>
    </source>
</evidence>
<evidence type="ECO:0000256" key="5">
    <source>
        <dbReference type="ARBA" id="ARBA00022679"/>
    </source>
</evidence>
<evidence type="ECO:0000256" key="2">
    <source>
        <dbReference type="ARBA" id="ARBA00004286"/>
    </source>
</evidence>
<evidence type="ECO:0000313" key="10">
    <source>
        <dbReference type="Proteomes" id="UP000038045"/>
    </source>
</evidence>
<keyword evidence="4" id="KW-0489">Methyltransferase</keyword>
<dbReference type="WBParaSite" id="PTRK_0001642300.1">
    <property type="protein sequence ID" value="PTRK_0001642300.1"/>
    <property type="gene ID" value="PTRK_0001642300"/>
</dbReference>
<keyword evidence="3" id="KW-0158">Chromosome</keyword>
<sequence length="417" mass="48467">MNIENDEKDDVSSGEDNDSTSSDDEQGYRLYSNYQNHLQLRNLKSIKNTIVRKGKIMYEVEFPDTPFTYWVTTKDFQKRGINLDKYLPHLRNKRSHDIRLDDDPALKIYIHRNFYKDIFKDIKNNKYLKMKNSMPYVEGFIPIFNNIYLCIEDTCDKETIKCRCNRQIFRRSYMDKLPALYRCKDSCLLFNAKKECTDNHGPYSICDNMFFRMKKSISIYVKHVGEKGYGIASKFLISKGQFIVDIVGEVLDNKGVRELLSKEENKKTKGTYLQRLTDNNILYFYRKGNIGRFVNHSCSPNAKLEVWKSGIHYVLGIFAIRNIFPHDEITINYGYNSTRTTGPDCKCGSFLCQGNIGHFSLDGVKDINKTTSPSSLSKIVETNIALMSGNHENICSLDLPEKFKYDIHKELSTYTES</sequence>
<keyword evidence="6" id="KW-0949">S-adenosyl-L-methionine</keyword>
<dbReference type="Pfam" id="PF00856">
    <property type="entry name" value="SET"/>
    <property type="match status" value="1"/>
</dbReference>
<organism evidence="10 11">
    <name type="scientific">Parastrongyloides trichosuri</name>
    <name type="common">Possum-specific nematode worm</name>
    <dbReference type="NCBI Taxonomy" id="131310"/>
    <lineage>
        <taxon>Eukaryota</taxon>
        <taxon>Metazoa</taxon>
        <taxon>Ecdysozoa</taxon>
        <taxon>Nematoda</taxon>
        <taxon>Chromadorea</taxon>
        <taxon>Rhabditida</taxon>
        <taxon>Tylenchina</taxon>
        <taxon>Panagrolaimomorpha</taxon>
        <taxon>Strongyloidoidea</taxon>
        <taxon>Strongyloididae</taxon>
        <taxon>Parastrongyloides</taxon>
    </lineage>
</organism>
<dbReference type="Proteomes" id="UP000038045">
    <property type="component" value="Unplaced"/>
</dbReference>
<dbReference type="GO" id="GO:0008168">
    <property type="term" value="F:methyltransferase activity"/>
    <property type="evidence" value="ECO:0007669"/>
    <property type="project" value="UniProtKB-KW"/>
</dbReference>
<dbReference type="GO" id="GO:0032259">
    <property type="term" value="P:methylation"/>
    <property type="evidence" value="ECO:0007669"/>
    <property type="project" value="UniProtKB-KW"/>
</dbReference>
<keyword evidence="5" id="KW-0808">Transferase</keyword>
<comment type="subcellular location">
    <subcellularLocation>
        <location evidence="2">Chromosome</location>
    </subcellularLocation>
    <subcellularLocation>
        <location evidence="1">Nucleus</location>
    </subcellularLocation>
</comment>
<feature type="region of interest" description="Disordered" evidence="8">
    <location>
        <begin position="1"/>
        <end position="26"/>
    </location>
</feature>
<accession>A0A0N5A473</accession>
<dbReference type="SUPFAM" id="SSF82199">
    <property type="entry name" value="SET domain"/>
    <property type="match status" value="1"/>
</dbReference>
<feature type="domain" description="SET" evidence="9">
    <location>
        <begin position="215"/>
        <end position="334"/>
    </location>
</feature>
<name>A0A0N5A473_PARTI</name>